<organism evidence="1 2">
    <name type="scientific">Vibrio aerogenes CECT 7868</name>
    <dbReference type="NCBI Taxonomy" id="1216006"/>
    <lineage>
        <taxon>Bacteria</taxon>
        <taxon>Pseudomonadati</taxon>
        <taxon>Pseudomonadota</taxon>
        <taxon>Gammaproteobacteria</taxon>
        <taxon>Vibrionales</taxon>
        <taxon>Vibrionaceae</taxon>
        <taxon>Vibrio</taxon>
    </lineage>
</organism>
<reference evidence="1 2" key="1">
    <citation type="submission" date="2016-11" db="EMBL/GenBank/DDBJ databases">
        <authorList>
            <person name="Jaros S."/>
            <person name="Januszkiewicz K."/>
            <person name="Wedrychowicz H."/>
        </authorList>
    </citation>
    <scope>NUCLEOTIDE SEQUENCE [LARGE SCALE GENOMIC DNA]</scope>
    <source>
        <strain evidence="1 2">CECT 7868</strain>
    </source>
</reference>
<dbReference type="EMBL" id="FQXZ01000036">
    <property type="protein sequence ID" value="SHI27006.1"/>
    <property type="molecule type" value="Genomic_DNA"/>
</dbReference>
<keyword evidence="2" id="KW-1185">Reference proteome</keyword>
<dbReference type="Gene3D" id="1.10.260.40">
    <property type="entry name" value="lambda repressor-like DNA-binding domains"/>
    <property type="match status" value="1"/>
</dbReference>
<gene>
    <name evidence="1" type="primary">mqsA</name>
    <name evidence="1" type="ORF">VA7868_03123</name>
</gene>
<protein>
    <submittedName>
        <fullName evidence="1">Antitoxin MqsA</fullName>
    </submittedName>
</protein>
<dbReference type="STRING" id="1216006.VA7868_03123"/>
<dbReference type="InterPro" id="IPR032758">
    <property type="entry name" value="MqsA/HigA-2"/>
</dbReference>
<evidence type="ECO:0000313" key="1">
    <source>
        <dbReference type="EMBL" id="SHI27006.1"/>
    </source>
</evidence>
<dbReference type="GO" id="GO:0003677">
    <property type="term" value="F:DNA binding"/>
    <property type="evidence" value="ECO:0007669"/>
    <property type="project" value="InterPro"/>
</dbReference>
<dbReference type="AlphaFoldDB" id="A0A1M5ZSE4"/>
<sequence>MKKQLCPICESGFLHSEYELTEVEHQGIKGTIKSYYSVCDGCGCEQANATDARQNKRAMIAFKKQVQGLLTGAEVRKLRKQWQLNQREAARVFGGGPVAFSKYEADDVMQSDAMDKLLRLAAEIPAVMERLKSLSGQAF</sequence>
<evidence type="ECO:0000313" key="2">
    <source>
        <dbReference type="Proteomes" id="UP000184608"/>
    </source>
</evidence>
<dbReference type="Proteomes" id="UP000184608">
    <property type="component" value="Unassembled WGS sequence"/>
</dbReference>
<dbReference type="InterPro" id="IPR022452">
    <property type="entry name" value="MqsA"/>
</dbReference>
<dbReference type="NCBIfam" id="TIGR03830">
    <property type="entry name" value="CxxCG_CxxCG_HTH"/>
    <property type="match status" value="1"/>
</dbReference>
<dbReference type="OrthoDB" id="7349669at2"/>
<dbReference type="Pfam" id="PF15731">
    <property type="entry name" value="MqsA_antitoxin"/>
    <property type="match status" value="1"/>
</dbReference>
<accession>A0A1M5ZSE4</accession>
<name>A0A1M5ZSE4_9VIBR</name>
<dbReference type="Gene3D" id="3.10.20.860">
    <property type="match status" value="1"/>
</dbReference>
<dbReference type="InterPro" id="IPR010982">
    <property type="entry name" value="Lambda_DNA-bd_dom_sf"/>
</dbReference>
<proteinExistence type="predicted"/>
<dbReference type="RefSeq" id="WP_073604752.1">
    <property type="nucleotide sequence ID" value="NZ_FQXZ01000036.1"/>
</dbReference>